<comment type="caution">
    <text evidence="4">The sequence shown here is derived from an EMBL/GenBank/DDBJ whole genome shotgun (WGS) entry which is preliminary data.</text>
</comment>
<dbReference type="PROSITE" id="PS50801">
    <property type="entry name" value="STAS"/>
    <property type="match status" value="1"/>
</dbReference>
<evidence type="ECO:0000259" key="3">
    <source>
        <dbReference type="PROSITE" id="PS50801"/>
    </source>
</evidence>
<comment type="similarity">
    <text evidence="1 2">Belongs to the anti-sigma-factor antagonist family.</text>
</comment>
<evidence type="ECO:0000256" key="1">
    <source>
        <dbReference type="ARBA" id="ARBA00009013"/>
    </source>
</evidence>
<reference evidence="5" key="1">
    <citation type="journal article" date="2019" name="Int. J. Syst. Evol. Microbiol.">
        <title>The Global Catalogue of Microorganisms (GCM) 10K type strain sequencing project: providing services to taxonomists for standard genome sequencing and annotation.</title>
        <authorList>
            <consortium name="The Broad Institute Genomics Platform"/>
            <consortium name="The Broad Institute Genome Sequencing Center for Infectious Disease"/>
            <person name="Wu L."/>
            <person name="Ma J."/>
        </authorList>
    </citation>
    <scope>NUCLEOTIDE SEQUENCE [LARGE SCALE GENOMIC DNA]</scope>
    <source>
        <strain evidence="5">JCM 31037</strain>
    </source>
</reference>
<dbReference type="InterPro" id="IPR003658">
    <property type="entry name" value="Anti-sigma_ant"/>
</dbReference>
<dbReference type="PANTHER" id="PTHR33495">
    <property type="entry name" value="ANTI-SIGMA FACTOR ANTAGONIST TM_1081-RELATED-RELATED"/>
    <property type="match status" value="1"/>
</dbReference>
<dbReference type="Proteomes" id="UP001597260">
    <property type="component" value="Unassembled WGS sequence"/>
</dbReference>
<dbReference type="RefSeq" id="WP_377569485.1">
    <property type="nucleotide sequence ID" value="NZ_JBHTMP010000011.1"/>
</dbReference>
<dbReference type="InterPro" id="IPR036513">
    <property type="entry name" value="STAS_dom_sf"/>
</dbReference>
<dbReference type="NCBIfam" id="TIGR00377">
    <property type="entry name" value="ant_ant_sig"/>
    <property type="match status" value="1"/>
</dbReference>
<dbReference type="EMBL" id="JBHTMP010000011">
    <property type="protein sequence ID" value="MFD1321342.1"/>
    <property type="molecule type" value="Genomic_DNA"/>
</dbReference>
<evidence type="ECO:0000313" key="4">
    <source>
        <dbReference type="EMBL" id="MFD1321342.1"/>
    </source>
</evidence>
<dbReference type="Gene3D" id="3.30.750.24">
    <property type="entry name" value="STAS domain"/>
    <property type="match status" value="1"/>
</dbReference>
<sequence length="197" mass="21180">MHDGVEAVMTVVPGRQGAAVHMICDGCGVVVTGAAGSVRDDVVWPLTTAHGWSGSPFAIGPHRCPRCATTRRHAPVDGTRHPEPRHRCDVGIEYERFAAVVRLVGDVDLLVADELRQLLTVALSVRQLVVLDLARVSLIDSTGLGVLVRAHRDAKQCGGTLCLAAPSRFIRTVLHTMRLESVFPIFENSEHALASLA</sequence>
<dbReference type="InterPro" id="IPR002645">
    <property type="entry name" value="STAS_dom"/>
</dbReference>
<accession>A0ABW3YA81</accession>
<evidence type="ECO:0000256" key="2">
    <source>
        <dbReference type="RuleBase" id="RU003749"/>
    </source>
</evidence>
<name>A0ABW3YA81_9ACTN</name>
<evidence type="ECO:0000313" key="5">
    <source>
        <dbReference type="Proteomes" id="UP001597260"/>
    </source>
</evidence>
<protein>
    <recommendedName>
        <fullName evidence="2">Anti-sigma factor antagonist</fullName>
    </recommendedName>
</protein>
<organism evidence="4 5">
    <name type="scientific">Micromonospora sonneratiae</name>
    <dbReference type="NCBI Taxonomy" id="1184706"/>
    <lineage>
        <taxon>Bacteria</taxon>
        <taxon>Bacillati</taxon>
        <taxon>Actinomycetota</taxon>
        <taxon>Actinomycetes</taxon>
        <taxon>Micromonosporales</taxon>
        <taxon>Micromonosporaceae</taxon>
        <taxon>Micromonospora</taxon>
    </lineage>
</organism>
<gene>
    <name evidence="4" type="ORF">ACFQ4H_09595</name>
</gene>
<keyword evidence="5" id="KW-1185">Reference proteome</keyword>
<dbReference type="SUPFAM" id="SSF52091">
    <property type="entry name" value="SpoIIaa-like"/>
    <property type="match status" value="1"/>
</dbReference>
<dbReference type="Pfam" id="PF01740">
    <property type="entry name" value="STAS"/>
    <property type="match status" value="1"/>
</dbReference>
<feature type="domain" description="STAS" evidence="3">
    <location>
        <begin position="100"/>
        <end position="196"/>
    </location>
</feature>
<dbReference type="PANTHER" id="PTHR33495:SF2">
    <property type="entry name" value="ANTI-SIGMA FACTOR ANTAGONIST TM_1081-RELATED"/>
    <property type="match status" value="1"/>
</dbReference>
<dbReference type="CDD" id="cd07043">
    <property type="entry name" value="STAS_anti-anti-sigma_factors"/>
    <property type="match status" value="1"/>
</dbReference>
<proteinExistence type="inferred from homology"/>